<gene>
    <name evidence="1" type="ORF">JOD17_003466</name>
</gene>
<dbReference type="Pfam" id="PF18801">
    <property type="entry name" value="RapH_N"/>
    <property type="match status" value="1"/>
</dbReference>
<comment type="caution">
    <text evidence="1">The sequence shown here is derived from an EMBL/GenBank/DDBJ whole genome shotgun (WGS) entry which is preliminary data.</text>
</comment>
<evidence type="ECO:0008006" key="3">
    <source>
        <dbReference type="Google" id="ProtNLM"/>
    </source>
</evidence>
<dbReference type="RefSeq" id="WP_204699125.1">
    <property type="nucleotide sequence ID" value="NZ_JAFBEC010000011.1"/>
</dbReference>
<dbReference type="Gene3D" id="1.25.40.10">
    <property type="entry name" value="Tetratricopeptide repeat domain"/>
    <property type="match status" value="1"/>
</dbReference>
<dbReference type="InterPro" id="IPR011990">
    <property type="entry name" value="TPR-like_helical_dom_sf"/>
</dbReference>
<dbReference type="SUPFAM" id="SSF48452">
    <property type="entry name" value="TPR-like"/>
    <property type="match status" value="1"/>
</dbReference>
<dbReference type="Proteomes" id="UP000741863">
    <property type="component" value="Unassembled WGS sequence"/>
</dbReference>
<evidence type="ECO:0000313" key="1">
    <source>
        <dbReference type="EMBL" id="MBM7634364.1"/>
    </source>
</evidence>
<organism evidence="1 2">
    <name type="scientific">Geomicrobium sediminis</name>
    <dbReference type="NCBI Taxonomy" id="1347788"/>
    <lineage>
        <taxon>Bacteria</taxon>
        <taxon>Bacillati</taxon>
        <taxon>Bacillota</taxon>
        <taxon>Bacilli</taxon>
        <taxon>Bacillales</taxon>
        <taxon>Geomicrobium</taxon>
    </lineage>
</organism>
<evidence type="ECO:0000313" key="2">
    <source>
        <dbReference type="Proteomes" id="UP000741863"/>
    </source>
</evidence>
<keyword evidence="2" id="KW-1185">Reference proteome</keyword>
<dbReference type="EMBL" id="JAFBEC010000011">
    <property type="protein sequence ID" value="MBM7634364.1"/>
    <property type="molecule type" value="Genomic_DNA"/>
</dbReference>
<proteinExistence type="predicted"/>
<reference evidence="1 2" key="1">
    <citation type="submission" date="2021-01" db="EMBL/GenBank/DDBJ databases">
        <title>Genomic Encyclopedia of Type Strains, Phase IV (KMG-IV): sequencing the most valuable type-strain genomes for metagenomic binning, comparative biology and taxonomic classification.</title>
        <authorList>
            <person name="Goeker M."/>
        </authorList>
    </citation>
    <scope>NUCLEOTIDE SEQUENCE [LARGE SCALE GENOMIC DNA]</scope>
    <source>
        <strain evidence="1 2">DSM 25540</strain>
    </source>
</reference>
<sequence length="363" mass="42241">MTIENTLISKIGSWLRALSMYNLDDAQRYQKEISEMIHHIHVSKQAATYYDLVHFKHQFVAGQMMHQPIAQHSMKLKEATFETNNILNYLYNFNEGMIATSMENYLCALKHFKEAEKHIIHVNNYEQAEFYIRIANVFYRLDQNITALSYINQAYDIVKGSKDHMRLQMNCLIMKAGIYSELGYYEKSNTYTSYAQQLANKEPYHRSLVHYAKANNEYRHGHFEKALKSYTRAHSDSHQKKTMIRIKSKYHIANTHFKLGMNDRGHELLDEVESSIAKEALQLNEYSAKCLISRGLHAQIKVDLTLIDQGLAILQENNLHGEFSEVCNDLSKHFKDREDFENAYRYLHLSNEASGGKHVIGGD</sequence>
<protein>
    <recommendedName>
        <fullName evidence="3">Response regulator aspartate phosphatase</fullName>
    </recommendedName>
</protein>
<accession>A0ABS2PGA9</accession>
<name>A0ABS2PGA9_9BACL</name>